<dbReference type="GO" id="GO:0016787">
    <property type="term" value="F:hydrolase activity"/>
    <property type="evidence" value="ECO:0007669"/>
    <property type="project" value="UniProtKB-KW"/>
</dbReference>
<keyword evidence="9" id="KW-0963">Cytoplasm</keyword>
<dbReference type="SMART" id="SM00640">
    <property type="entry name" value="Glyco_32"/>
    <property type="match status" value="1"/>
</dbReference>
<evidence type="ECO:0000256" key="9">
    <source>
        <dbReference type="RuleBase" id="RU365015"/>
    </source>
</evidence>
<dbReference type="InterPro" id="IPR051214">
    <property type="entry name" value="GH32_Enzymes"/>
</dbReference>
<dbReference type="InterPro" id="IPR023296">
    <property type="entry name" value="Glyco_hydro_beta-prop_sf"/>
</dbReference>
<evidence type="ECO:0000259" key="11">
    <source>
        <dbReference type="Pfam" id="PF08244"/>
    </source>
</evidence>
<comment type="catalytic activity">
    <reaction evidence="8">
        <text>Hydrolysis of terminal non-reducing beta-D-fructofuranoside residues in beta-D-fructofuranosides.</text>
        <dbReference type="EC" id="3.2.1.26"/>
    </reaction>
</comment>
<dbReference type="Proteomes" id="UP001596549">
    <property type="component" value="Unassembled WGS sequence"/>
</dbReference>
<comment type="pathway">
    <text evidence="1 9">Glycan biosynthesis; sucrose metabolism.</text>
</comment>
<evidence type="ECO:0000256" key="3">
    <source>
        <dbReference type="ARBA" id="ARBA00012758"/>
    </source>
</evidence>
<dbReference type="PANTHER" id="PTHR43101">
    <property type="entry name" value="BETA-FRUCTOSIDASE"/>
    <property type="match status" value="1"/>
</dbReference>
<comment type="similarity">
    <text evidence="2 8">Belongs to the glycosyl hydrolase 32 family.</text>
</comment>
<dbReference type="EMBL" id="JBHTCP010000013">
    <property type="protein sequence ID" value="MFC7371667.1"/>
    <property type="molecule type" value="Genomic_DNA"/>
</dbReference>
<gene>
    <name evidence="12" type="ORF">ACFQPF_08260</name>
</gene>
<comment type="function">
    <text evidence="9">Enables the bacterium to metabolize sucrose as a sole carbon source.</text>
</comment>
<keyword evidence="5 8" id="KW-0378">Hydrolase</keyword>
<evidence type="ECO:0000313" key="13">
    <source>
        <dbReference type="Proteomes" id="UP001596549"/>
    </source>
</evidence>
<keyword evidence="13" id="KW-1185">Reference proteome</keyword>
<dbReference type="InterPro" id="IPR018053">
    <property type="entry name" value="Glyco_hydro_32_AS"/>
</dbReference>
<evidence type="ECO:0000256" key="4">
    <source>
        <dbReference type="ARBA" id="ARBA00019623"/>
    </source>
</evidence>
<dbReference type="NCBIfam" id="TIGR01322">
    <property type="entry name" value="scrB_fam"/>
    <property type="match status" value="1"/>
</dbReference>
<evidence type="ECO:0000259" key="10">
    <source>
        <dbReference type="Pfam" id="PF00251"/>
    </source>
</evidence>
<sequence>MTERERELLAQAYAEIEKNRDIVENDPYRLHYHIMPPTGLINDPNGFIEWNGKYHLFYQWQPFKTAHGTKFWGHVSSTDLVHWEHEPIALAPSEWYEQDGCYSGSAVEQDGNLFLLYTGNVKEDDERETYQCLAESADGKTFKKHGPVLHLPEEYTAHFRDPKVWKKDDVWYMVIGAQTKKLEGRAVLFQSHDLKNWTRLGDLTGTNTDHIGEFGYMWECPDLFELDGREVMVVSPQGVAPDGMLYHNEHQCGYLVGDLDYENVKYRHEAFVEMDRGFEFYAPQTLVDKKGRRIMIAWMGMPDQYEQKHPTIPFKWIHSLTLPRELKLVGNKLYQVPLEEMKILRGDGVRYSGAEVVNEEKHFAGLDGDVMEISLDHIHGTYEMLEITLRGNARFIYNKEKKLATLERASFAHGQTEARHCYLEKLDSLRIFVDTSSLEIFVNEGQEVFSARQFPYPENKGYSFASKGYVSFDLNKWDLNKSAGAYPMQDERYA</sequence>
<evidence type="ECO:0000256" key="7">
    <source>
        <dbReference type="ARBA" id="ARBA00033367"/>
    </source>
</evidence>
<dbReference type="RefSeq" id="WP_379748445.1">
    <property type="nucleotide sequence ID" value="NZ_JBHTCP010000013.1"/>
</dbReference>
<dbReference type="Pfam" id="PF08244">
    <property type="entry name" value="Glyco_hydro_32C"/>
    <property type="match status" value="1"/>
</dbReference>
<evidence type="ECO:0000256" key="8">
    <source>
        <dbReference type="RuleBase" id="RU362110"/>
    </source>
</evidence>
<dbReference type="Gene3D" id="2.60.120.560">
    <property type="entry name" value="Exo-inulinase, domain 1"/>
    <property type="match status" value="1"/>
</dbReference>
<feature type="domain" description="Glycosyl hydrolase family 32 C-terminal" evidence="11">
    <location>
        <begin position="344"/>
        <end position="472"/>
    </location>
</feature>
<dbReference type="InterPro" id="IPR013189">
    <property type="entry name" value="Glyco_hydro_32_C"/>
</dbReference>
<dbReference type="InterPro" id="IPR013320">
    <property type="entry name" value="ConA-like_dom_sf"/>
</dbReference>
<evidence type="ECO:0000256" key="2">
    <source>
        <dbReference type="ARBA" id="ARBA00009902"/>
    </source>
</evidence>
<evidence type="ECO:0000256" key="6">
    <source>
        <dbReference type="ARBA" id="ARBA00023295"/>
    </source>
</evidence>
<evidence type="ECO:0000313" key="12">
    <source>
        <dbReference type="EMBL" id="MFC7371667.1"/>
    </source>
</evidence>
<dbReference type="SUPFAM" id="SSF49899">
    <property type="entry name" value="Concanavalin A-like lectins/glucanases"/>
    <property type="match status" value="1"/>
</dbReference>
<proteinExistence type="inferred from homology"/>
<comment type="subcellular location">
    <subcellularLocation>
        <location evidence="9">Cytoplasm</location>
    </subcellularLocation>
</comment>
<dbReference type="PROSITE" id="PS00609">
    <property type="entry name" value="GLYCOSYL_HYDROL_F32"/>
    <property type="match status" value="1"/>
</dbReference>
<protein>
    <recommendedName>
        <fullName evidence="4 8">Sucrose-6-phosphate hydrolase</fullName>
        <ecNumber evidence="3 8">3.2.1.26</ecNumber>
    </recommendedName>
    <alternativeName>
        <fullName evidence="7 9">Invertase</fullName>
    </alternativeName>
</protein>
<dbReference type="Pfam" id="PF00251">
    <property type="entry name" value="Glyco_hydro_32N"/>
    <property type="match status" value="1"/>
</dbReference>
<feature type="domain" description="Glycosyl hydrolase family 32 N-terminal" evidence="10">
    <location>
        <begin position="33"/>
        <end position="337"/>
    </location>
</feature>
<evidence type="ECO:0000256" key="1">
    <source>
        <dbReference type="ARBA" id="ARBA00004914"/>
    </source>
</evidence>
<dbReference type="EC" id="3.2.1.26" evidence="3 8"/>
<reference evidence="13" key="1">
    <citation type="journal article" date="2019" name="Int. J. Syst. Evol. Microbiol.">
        <title>The Global Catalogue of Microorganisms (GCM) 10K type strain sequencing project: providing services to taxonomists for standard genome sequencing and annotation.</title>
        <authorList>
            <consortium name="The Broad Institute Genomics Platform"/>
            <consortium name="The Broad Institute Genome Sequencing Center for Infectious Disease"/>
            <person name="Wu L."/>
            <person name="Ma J."/>
        </authorList>
    </citation>
    <scope>NUCLEOTIDE SEQUENCE [LARGE SCALE GENOMIC DNA]</scope>
    <source>
        <strain evidence="13">NBRC 106396</strain>
    </source>
</reference>
<dbReference type="PANTHER" id="PTHR43101:SF1">
    <property type="entry name" value="BETA-FRUCTOSIDASE"/>
    <property type="match status" value="1"/>
</dbReference>
<organism evidence="12 13">
    <name type="scientific">Fictibacillus iocasae</name>
    <dbReference type="NCBI Taxonomy" id="2715437"/>
    <lineage>
        <taxon>Bacteria</taxon>
        <taxon>Bacillati</taxon>
        <taxon>Bacillota</taxon>
        <taxon>Bacilli</taxon>
        <taxon>Bacillales</taxon>
        <taxon>Fictibacillaceae</taxon>
        <taxon>Fictibacillus</taxon>
    </lineage>
</organism>
<dbReference type="SUPFAM" id="SSF75005">
    <property type="entry name" value="Arabinanase/levansucrase/invertase"/>
    <property type="match status" value="1"/>
</dbReference>
<dbReference type="Gene3D" id="2.115.10.20">
    <property type="entry name" value="Glycosyl hydrolase domain, family 43"/>
    <property type="match status" value="1"/>
</dbReference>
<dbReference type="InterPro" id="IPR001362">
    <property type="entry name" value="Glyco_hydro_32"/>
</dbReference>
<keyword evidence="9" id="KW-0119">Carbohydrate metabolism</keyword>
<name>A0ABW2NPE7_9BACL</name>
<dbReference type="CDD" id="cd18623">
    <property type="entry name" value="GH32_ScrB-like"/>
    <property type="match status" value="1"/>
</dbReference>
<comment type="caution">
    <text evidence="12">The sequence shown here is derived from an EMBL/GenBank/DDBJ whole genome shotgun (WGS) entry which is preliminary data.</text>
</comment>
<dbReference type="InterPro" id="IPR013148">
    <property type="entry name" value="Glyco_hydro_32_N"/>
</dbReference>
<accession>A0ABW2NPE7</accession>
<dbReference type="InterPro" id="IPR006232">
    <property type="entry name" value="Suc6P_hydrolase"/>
</dbReference>
<evidence type="ECO:0000256" key="5">
    <source>
        <dbReference type="ARBA" id="ARBA00022801"/>
    </source>
</evidence>
<keyword evidence="6 8" id="KW-0326">Glycosidase</keyword>